<keyword evidence="3" id="KW-1185">Reference proteome</keyword>
<organism evidence="3">
    <name type="scientific">Naegleria gruberi</name>
    <name type="common">Amoeba</name>
    <dbReference type="NCBI Taxonomy" id="5762"/>
    <lineage>
        <taxon>Eukaryota</taxon>
        <taxon>Discoba</taxon>
        <taxon>Heterolobosea</taxon>
        <taxon>Tetramitia</taxon>
        <taxon>Eutetramitia</taxon>
        <taxon>Vahlkampfiidae</taxon>
        <taxon>Naegleria</taxon>
    </lineage>
</organism>
<evidence type="ECO:0000313" key="2">
    <source>
        <dbReference type="EMBL" id="EFC37869.1"/>
    </source>
</evidence>
<dbReference type="InterPro" id="IPR006597">
    <property type="entry name" value="Sel1-like"/>
</dbReference>
<dbReference type="KEGG" id="ngr:NAEGRDRAFT_74327"/>
<dbReference type="OrthoDB" id="64419at2759"/>
<dbReference type="STRING" id="5762.D2VZ22"/>
<dbReference type="Pfam" id="PF08238">
    <property type="entry name" value="Sel1"/>
    <property type="match status" value="9"/>
</dbReference>
<name>D2VZ22_NAEGR</name>
<dbReference type="VEuPathDB" id="AmoebaDB:NAEGRDRAFT_74327"/>
<sequence length="497" mass="56701">MSQPEGQQNDDAKNLFNLGTKYEREGDYVKAMEWYLKAAEKGHAAAHYNIAGFYHEGMGVKQDYSKAMEWNLKAAEKGDKFALFNIGYMYSNGEGVKKNYAKAMEWYLKADEHNSADAQHNIAQFYYYGQGVQKDNAKAMEWYLKSAGNGTSGVSSAAKYNIGSMYANGEGVPCDMSKAFRWFSTAAKEGHAGAQCALEYLLDNFEDLDDEDEEEFGMENILELARQGDANAQYEVADLFLNGMQSEYQALEWYLKAAKQDHAPAQYEVGNCYFFGRGTSKDLSSALEWFLKSADQEYPKALLMMGYLFENGVEVEKNFEKALEYYKKAAEKGDNQVKFTLALMYSEGKGTTASMMDSLKWLLDSYKESMLSKSVVQFLQYFNLVTVSGIENRKDKKFITQLYDDFISKSICDVCEEDCEGFYYATGSDRNSFDVCQKCWKKTKILKEFKDEIGDRKFKETHYLAHFLPLIMFCKEKEGVSNKQLDTIIAELKKCVM</sequence>
<dbReference type="SMART" id="SM00671">
    <property type="entry name" value="SEL1"/>
    <property type="match status" value="8"/>
</dbReference>
<dbReference type="SUPFAM" id="SSF81901">
    <property type="entry name" value="HCP-like"/>
    <property type="match status" value="2"/>
</dbReference>
<dbReference type="PANTHER" id="PTHR45011:SF1">
    <property type="entry name" value="DAP3-BINDING CELL DEATH ENHANCER 1"/>
    <property type="match status" value="1"/>
</dbReference>
<dbReference type="PANTHER" id="PTHR45011">
    <property type="entry name" value="DAP3-BINDING CELL DEATH ENHANCER 1"/>
    <property type="match status" value="1"/>
</dbReference>
<keyword evidence="1" id="KW-0802">TPR repeat</keyword>
<dbReference type="RefSeq" id="XP_002670613.1">
    <property type="nucleotide sequence ID" value="XM_002670567.1"/>
</dbReference>
<dbReference type="InterPro" id="IPR052748">
    <property type="entry name" value="ISR_Activator"/>
</dbReference>
<accession>D2VZ22</accession>
<dbReference type="eggNOG" id="KOG1550">
    <property type="taxonomic scope" value="Eukaryota"/>
</dbReference>
<feature type="repeat" description="TPR" evidence="1">
    <location>
        <begin position="12"/>
        <end position="45"/>
    </location>
</feature>
<dbReference type="Proteomes" id="UP000006671">
    <property type="component" value="Unassembled WGS sequence"/>
</dbReference>
<gene>
    <name evidence="2" type="ORF">NAEGRDRAFT_74327</name>
</gene>
<evidence type="ECO:0000313" key="3">
    <source>
        <dbReference type="Proteomes" id="UP000006671"/>
    </source>
</evidence>
<protein>
    <submittedName>
        <fullName evidence="2">Predicted protein</fullName>
    </submittedName>
</protein>
<dbReference type="PROSITE" id="PS50005">
    <property type="entry name" value="TPR"/>
    <property type="match status" value="1"/>
</dbReference>
<dbReference type="EMBL" id="GG738913">
    <property type="protein sequence ID" value="EFC37869.1"/>
    <property type="molecule type" value="Genomic_DNA"/>
</dbReference>
<dbReference type="InterPro" id="IPR019734">
    <property type="entry name" value="TPR_rpt"/>
</dbReference>
<dbReference type="InParanoid" id="D2VZ22"/>
<dbReference type="GeneID" id="8857756"/>
<dbReference type="Gene3D" id="1.25.40.10">
    <property type="entry name" value="Tetratricopeptide repeat domain"/>
    <property type="match status" value="1"/>
</dbReference>
<reference evidence="2 3" key="1">
    <citation type="journal article" date="2010" name="Cell">
        <title>The genome of Naegleria gruberi illuminates early eukaryotic versatility.</title>
        <authorList>
            <person name="Fritz-Laylin L.K."/>
            <person name="Prochnik S.E."/>
            <person name="Ginger M.L."/>
            <person name="Dacks J.B."/>
            <person name="Carpenter M.L."/>
            <person name="Field M.C."/>
            <person name="Kuo A."/>
            <person name="Paredez A."/>
            <person name="Chapman J."/>
            <person name="Pham J."/>
            <person name="Shu S."/>
            <person name="Neupane R."/>
            <person name="Cipriano M."/>
            <person name="Mancuso J."/>
            <person name="Tu H."/>
            <person name="Salamov A."/>
            <person name="Lindquist E."/>
            <person name="Shapiro H."/>
            <person name="Lucas S."/>
            <person name="Grigoriev I.V."/>
            <person name="Cande W.Z."/>
            <person name="Fulton C."/>
            <person name="Rokhsar D.S."/>
            <person name="Dawson S.C."/>
        </authorList>
    </citation>
    <scope>NUCLEOTIDE SEQUENCE [LARGE SCALE GENOMIC DNA]</scope>
    <source>
        <strain evidence="2 3">NEG-M</strain>
    </source>
</reference>
<dbReference type="InterPro" id="IPR011990">
    <property type="entry name" value="TPR-like_helical_dom_sf"/>
</dbReference>
<dbReference type="AlphaFoldDB" id="D2VZ22"/>
<proteinExistence type="predicted"/>
<evidence type="ECO:0000256" key="1">
    <source>
        <dbReference type="PROSITE-ProRule" id="PRU00339"/>
    </source>
</evidence>